<dbReference type="InterPro" id="IPR014569">
    <property type="entry name" value="Ubq_cyt-c_CBP3-rel"/>
</dbReference>
<feature type="domain" description="Ubiquinol-cytochrome c chaperone" evidence="3">
    <location>
        <begin position="44"/>
        <end position="181"/>
    </location>
</feature>
<dbReference type="Pfam" id="PF03981">
    <property type="entry name" value="Ubiq_cyt_C_chap"/>
    <property type="match status" value="1"/>
</dbReference>
<evidence type="ECO:0000256" key="1">
    <source>
        <dbReference type="ARBA" id="ARBA00006407"/>
    </source>
</evidence>
<evidence type="ECO:0000259" key="3">
    <source>
        <dbReference type="Pfam" id="PF03981"/>
    </source>
</evidence>
<organism evidence="4 5">
    <name type="scientific">Devosia salina</name>
    <dbReference type="NCBI Taxonomy" id="2860336"/>
    <lineage>
        <taxon>Bacteria</taxon>
        <taxon>Pseudomonadati</taxon>
        <taxon>Pseudomonadota</taxon>
        <taxon>Alphaproteobacteria</taxon>
        <taxon>Hyphomicrobiales</taxon>
        <taxon>Devosiaceae</taxon>
        <taxon>Devosia</taxon>
    </lineage>
</organism>
<dbReference type="RefSeq" id="WP_220306630.1">
    <property type="nucleotide sequence ID" value="NZ_CP080590.1"/>
</dbReference>
<dbReference type="PIRSF" id="PIRSF032079">
    <property type="entry name" value="UCP032079"/>
    <property type="match status" value="1"/>
</dbReference>
<comment type="similarity">
    <text evidence="1">Belongs to the CBP3 family.</text>
</comment>
<reference evidence="4 5" key="1">
    <citation type="submission" date="2021-08" db="EMBL/GenBank/DDBJ databases">
        <title>Devosia salina sp. nov., isolated from the South China Sea sediment.</title>
        <authorList>
            <person name="Zhou Z."/>
        </authorList>
    </citation>
    <scope>NUCLEOTIDE SEQUENCE [LARGE SCALE GENOMIC DNA]</scope>
    <source>
        <strain evidence="4 5">SCS-3</strain>
    </source>
</reference>
<dbReference type="InterPro" id="IPR021150">
    <property type="entry name" value="Ubiq_cyt_c_chap"/>
</dbReference>
<evidence type="ECO:0000313" key="5">
    <source>
        <dbReference type="Proteomes" id="UP000825799"/>
    </source>
</evidence>
<dbReference type="InterPro" id="IPR007129">
    <property type="entry name" value="Ubiqinol_cyt_c_chaperone_CPB3"/>
</dbReference>
<dbReference type="Proteomes" id="UP000825799">
    <property type="component" value="Chromosome"/>
</dbReference>
<gene>
    <name evidence="4" type="ORF">K1X15_06205</name>
</gene>
<dbReference type="EMBL" id="CP080590">
    <property type="protein sequence ID" value="QYO78150.1"/>
    <property type="molecule type" value="Genomic_DNA"/>
</dbReference>
<accession>A0ABX8WIP2</accession>
<comment type="similarity">
    <text evidence="2">Belongs to the UPF0174 family.</text>
</comment>
<evidence type="ECO:0000256" key="2">
    <source>
        <dbReference type="ARBA" id="ARBA00006436"/>
    </source>
</evidence>
<dbReference type="PANTHER" id="PTHR12184:SF1">
    <property type="entry name" value="UBIQUINOL-CYTOCHROME-C REDUCTASE COMPLEX ASSEMBLY FACTOR 1"/>
    <property type="match status" value="1"/>
</dbReference>
<proteinExistence type="inferred from homology"/>
<protein>
    <submittedName>
        <fullName evidence="4">Ubiquinol-cytochrome C chaperone</fullName>
    </submittedName>
</protein>
<evidence type="ECO:0000313" key="4">
    <source>
        <dbReference type="EMBL" id="QYO78150.1"/>
    </source>
</evidence>
<keyword evidence="5" id="KW-1185">Reference proteome</keyword>
<dbReference type="PANTHER" id="PTHR12184">
    <property type="entry name" value="UBIQUINOL-CYTOCHROME C REDUCTASE COMPLEX ASSEMBLY FACTOR 1 FAMILY MEMBER"/>
    <property type="match status" value="1"/>
</dbReference>
<sequence length="185" mass="20677">MTDTDDERNPMILSLFRKKTASDAVYAVYNSIVAQSRQPVLYTQYGVPDTVTGRFDMISLHMALLFRRLRHGPESAKAFSQSVFDLFFKDMDRSLREMGVTDLGVPKKIQKMGNIFFGLLAALNEALDRDDVEALAGVLARNIFEGEDTTRLLALADYVRSRDAELATQSVESITAGQIRFEVAA</sequence>
<name>A0ABX8WIP2_9HYPH</name>